<name>A0A2K2C2X7_POPTR</name>
<organism evidence="1 2">
    <name type="scientific">Populus trichocarpa</name>
    <name type="common">Western balsam poplar</name>
    <name type="synonym">Populus balsamifera subsp. trichocarpa</name>
    <dbReference type="NCBI Taxonomy" id="3694"/>
    <lineage>
        <taxon>Eukaryota</taxon>
        <taxon>Viridiplantae</taxon>
        <taxon>Streptophyta</taxon>
        <taxon>Embryophyta</taxon>
        <taxon>Tracheophyta</taxon>
        <taxon>Spermatophyta</taxon>
        <taxon>Magnoliopsida</taxon>
        <taxon>eudicotyledons</taxon>
        <taxon>Gunneridae</taxon>
        <taxon>Pentapetalae</taxon>
        <taxon>rosids</taxon>
        <taxon>fabids</taxon>
        <taxon>Malpighiales</taxon>
        <taxon>Salicaceae</taxon>
        <taxon>Saliceae</taxon>
        <taxon>Populus</taxon>
    </lineage>
</organism>
<gene>
    <name evidence="1" type="ORF">POPTR_001G242500</name>
</gene>
<accession>A0A2K2C2X7</accession>
<reference evidence="1 2" key="1">
    <citation type="journal article" date="2006" name="Science">
        <title>The genome of black cottonwood, Populus trichocarpa (Torr. &amp; Gray).</title>
        <authorList>
            <person name="Tuskan G.A."/>
            <person name="Difazio S."/>
            <person name="Jansson S."/>
            <person name="Bohlmann J."/>
            <person name="Grigoriev I."/>
            <person name="Hellsten U."/>
            <person name="Putnam N."/>
            <person name="Ralph S."/>
            <person name="Rombauts S."/>
            <person name="Salamov A."/>
            <person name="Schein J."/>
            <person name="Sterck L."/>
            <person name="Aerts A."/>
            <person name="Bhalerao R.R."/>
            <person name="Bhalerao R.P."/>
            <person name="Blaudez D."/>
            <person name="Boerjan W."/>
            <person name="Brun A."/>
            <person name="Brunner A."/>
            <person name="Busov V."/>
            <person name="Campbell M."/>
            <person name="Carlson J."/>
            <person name="Chalot M."/>
            <person name="Chapman J."/>
            <person name="Chen G.L."/>
            <person name="Cooper D."/>
            <person name="Coutinho P.M."/>
            <person name="Couturier J."/>
            <person name="Covert S."/>
            <person name="Cronk Q."/>
            <person name="Cunningham R."/>
            <person name="Davis J."/>
            <person name="Degroeve S."/>
            <person name="Dejardin A."/>
            <person name="Depamphilis C."/>
            <person name="Detter J."/>
            <person name="Dirks B."/>
            <person name="Dubchak I."/>
            <person name="Duplessis S."/>
            <person name="Ehlting J."/>
            <person name="Ellis B."/>
            <person name="Gendler K."/>
            <person name="Goodstein D."/>
            <person name="Gribskov M."/>
            <person name="Grimwood J."/>
            <person name="Groover A."/>
            <person name="Gunter L."/>
            <person name="Hamberger B."/>
            <person name="Heinze B."/>
            <person name="Helariutta Y."/>
            <person name="Henrissat B."/>
            <person name="Holligan D."/>
            <person name="Holt R."/>
            <person name="Huang W."/>
            <person name="Islam-Faridi N."/>
            <person name="Jones S."/>
            <person name="Jones-Rhoades M."/>
            <person name="Jorgensen R."/>
            <person name="Joshi C."/>
            <person name="Kangasjarvi J."/>
            <person name="Karlsson J."/>
            <person name="Kelleher C."/>
            <person name="Kirkpatrick R."/>
            <person name="Kirst M."/>
            <person name="Kohler A."/>
            <person name="Kalluri U."/>
            <person name="Larimer F."/>
            <person name="Leebens-Mack J."/>
            <person name="Leple J.C."/>
            <person name="Locascio P."/>
            <person name="Lou Y."/>
            <person name="Lucas S."/>
            <person name="Martin F."/>
            <person name="Montanini B."/>
            <person name="Napoli C."/>
            <person name="Nelson D.R."/>
            <person name="Nelson C."/>
            <person name="Nieminen K."/>
            <person name="Nilsson O."/>
            <person name="Pereda V."/>
            <person name="Peter G."/>
            <person name="Philippe R."/>
            <person name="Pilate G."/>
            <person name="Poliakov A."/>
            <person name="Razumovskaya J."/>
            <person name="Richardson P."/>
            <person name="Rinaldi C."/>
            <person name="Ritland K."/>
            <person name="Rouze P."/>
            <person name="Ryaboy D."/>
            <person name="Schmutz J."/>
            <person name="Schrader J."/>
            <person name="Segerman B."/>
            <person name="Shin H."/>
            <person name="Siddiqui A."/>
            <person name="Sterky F."/>
            <person name="Terry A."/>
            <person name="Tsai C.J."/>
            <person name="Uberbacher E."/>
            <person name="Unneberg P."/>
            <person name="Vahala J."/>
            <person name="Wall K."/>
            <person name="Wessler S."/>
            <person name="Yang G."/>
            <person name="Yin T."/>
            <person name="Douglas C."/>
            <person name="Marra M."/>
            <person name="Sandberg G."/>
            <person name="Van de Peer Y."/>
            <person name="Rokhsar D."/>
        </authorList>
    </citation>
    <scope>NUCLEOTIDE SEQUENCE [LARGE SCALE GENOMIC DNA]</scope>
    <source>
        <strain evidence="2">cv. Nisqually</strain>
    </source>
</reference>
<keyword evidence="2" id="KW-1185">Reference proteome</keyword>
<evidence type="ECO:0000313" key="1">
    <source>
        <dbReference type="EMBL" id="PNT56370.1"/>
    </source>
</evidence>
<proteinExistence type="predicted"/>
<dbReference type="AlphaFoldDB" id="A0A2K2C2X7"/>
<dbReference type="InParanoid" id="A0A2K2C2X7"/>
<dbReference type="EMBL" id="CM009290">
    <property type="protein sequence ID" value="PNT56370.1"/>
    <property type="molecule type" value="Genomic_DNA"/>
</dbReference>
<protein>
    <submittedName>
        <fullName evidence="1">Uncharacterized protein</fullName>
    </submittedName>
</protein>
<dbReference type="Proteomes" id="UP000006729">
    <property type="component" value="Chromosome 1"/>
</dbReference>
<sequence length="71" mass="8191">MIATSFTIQGHRHLILERHELGPKAPIQTHFCLSFAPFFSFFFLHKYIDYIVTIHASTSRLKAQIEGRGCI</sequence>
<evidence type="ECO:0000313" key="2">
    <source>
        <dbReference type="Proteomes" id="UP000006729"/>
    </source>
</evidence>